<protein>
    <submittedName>
        <fullName evidence="1">31500_t:CDS:1</fullName>
    </submittedName>
</protein>
<proteinExistence type="predicted"/>
<evidence type="ECO:0000313" key="2">
    <source>
        <dbReference type="Proteomes" id="UP000789901"/>
    </source>
</evidence>
<comment type="caution">
    <text evidence="1">The sequence shown here is derived from an EMBL/GenBank/DDBJ whole genome shotgun (WGS) entry which is preliminary data.</text>
</comment>
<accession>A0ABN7XMV3</accession>
<feature type="non-terminal residue" evidence="1">
    <location>
        <position position="1"/>
    </location>
</feature>
<gene>
    <name evidence="1" type="ORF">GMARGA_LOCUS45459</name>
</gene>
<dbReference type="Proteomes" id="UP000789901">
    <property type="component" value="Unassembled WGS sequence"/>
</dbReference>
<reference evidence="1 2" key="1">
    <citation type="submission" date="2021-06" db="EMBL/GenBank/DDBJ databases">
        <authorList>
            <person name="Kallberg Y."/>
            <person name="Tangrot J."/>
            <person name="Rosling A."/>
        </authorList>
    </citation>
    <scope>NUCLEOTIDE SEQUENCE [LARGE SCALE GENOMIC DNA]</scope>
    <source>
        <strain evidence="1 2">120-4 pot B 10/14</strain>
    </source>
</reference>
<dbReference type="EMBL" id="CAJVQB010162083">
    <property type="protein sequence ID" value="CAG8856638.1"/>
    <property type="molecule type" value="Genomic_DNA"/>
</dbReference>
<evidence type="ECO:0000313" key="1">
    <source>
        <dbReference type="EMBL" id="CAG8856638.1"/>
    </source>
</evidence>
<sequence>LKFVIRHAVNEKNPVVIPYLLLIQGLEQANSQQSPTVISP</sequence>
<keyword evidence="2" id="KW-1185">Reference proteome</keyword>
<organism evidence="1 2">
    <name type="scientific">Gigaspora margarita</name>
    <dbReference type="NCBI Taxonomy" id="4874"/>
    <lineage>
        <taxon>Eukaryota</taxon>
        <taxon>Fungi</taxon>
        <taxon>Fungi incertae sedis</taxon>
        <taxon>Mucoromycota</taxon>
        <taxon>Glomeromycotina</taxon>
        <taxon>Glomeromycetes</taxon>
        <taxon>Diversisporales</taxon>
        <taxon>Gigasporaceae</taxon>
        <taxon>Gigaspora</taxon>
    </lineage>
</organism>
<name>A0ABN7XMV3_GIGMA</name>